<organism evidence="2 3">
    <name type="scientific">Heterostelium pallidum (strain ATCC 26659 / Pp 5 / PN500)</name>
    <name type="common">Cellular slime mold</name>
    <name type="synonym">Polysphondylium pallidum</name>
    <dbReference type="NCBI Taxonomy" id="670386"/>
    <lineage>
        <taxon>Eukaryota</taxon>
        <taxon>Amoebozoa</taxon>
        <taxon>Evosea</taxon>
        <taxon>Eumycetozoa</taxon>
        <taxon>Dictyostelia</taxon>
        <taxon>Acytosteliales</taxon>
        <taxon>Acytosteliaceae</taxon>
        <taxon>Heterostelium</taxon>
    </lineage>
</organism>
<sequence>MKIVLLIFMISLYFSIVCSNDEEYYFEDQMESVEKCVRCLNRCRRENQGDDYGCLTVCRTTTYCKIFATIPIDQFQIKCWYFVFTINTQSYNNYYGKSNNHSKYKVLASYSKSISHTINHHLQQHHQQSNTIKVGPPLNGIVVT</sequence>
<feature type="chain" id="PRO_5003042088" evidence="1">
    <location>
        <begin position="20"/>
        <end position="144"/>
    </location>
</feature>
<reference evidence="2 3" key="1">
    <citation type="journal article" date="2011" name="Genome Res.">
        <title>Phylogeny-wide analysis of social amoeba genomes highlights ancient origins for complex intercellular communication.</title>
        <authorList>
            <person name="Heidel A.J."/>
            <person name="Lawal H.M."/>
            <person name="Felder M."/>
            <person name="Schilde C."/>
            <person name="Helps N.R."/>
            <person name="Tunggal B."/>
            <person name="Rivero F."/>
            <person name="John U."/>
            <person name="Schleicher M."/>
            <person name="Eichinger L."/>
            <person name="Platzer M."/>
            <person name="Noegel A.A."/>
            <person name="Schaap P."/>
            <person name="Gloeckner G."/>
        </authorList>
    </citation>
    <scope>NUCLEOTIDE SEQUENCE [LARGE SCALE GENOMIC DNA]</scope>
    <source>
        <strain evidence="3">ATCC 26659 / Pp 5 / PN500</strain>
    </source>
</reference>
<proteinExistence type="predicted"/>
<dbReference type="AlphaFoldDB" id="D3BAY5"/>
<protein>
    <submittedName>
        <fullName evidence="2">Uncharacterized protein</fullName>
    </submittedName>
</protein>
<evidence type="ECO:0000313" key="3">
    <source>
        <dbReference type="Proteomes" id="UP000001396"/>
    </source>
</evidence>
<name>D3BAY5_HETP5</name>
<feature type="signal peptide" evidence="1">
    <location>
        <begin position="1"/>
        <end position="19"/>
    </location>
</feature>
<dbReference type="EMBL" id="ADBJ01000025">
    <property type="protein sequence ID" value="EFA81722.1"/>
    <property type="molecule type" value="Genomic_DNA"/>
</dbReference>
<dbReference type="GeneID" id="31361200"/>
<dbReference type="RefSeq" id="XP_020433839.1">
    <property type="nucleotide sequence ID" value="XM_020576590.1"/>
</dbReference>
<accession>D3BAY5</accession>
<keyword evidence="1" id="KW-0732">Signal</keyword>
<comment type="caution">
    <text evidence="2">The sequence shown here is derived from an EMBL/GenBank/DDBJ whole genome shotgun (WGS) entry which is preliminary data.</text>
</comment>
<keyword evidence="3" id="KW-1185">Reference proteome</keyword>
<gene>
    <name evidence="2" type="ORF">PPL_05716</name>
</gene>
<evidence type="ECO:0000313" key="2">
    <source>
        <dbReference type="EMBL" id="EFA81722.1"/>
    </source>
</evidence>
<dbReference type="InParanoid" id="D3BAY5"/>
<evidence type="ECO:0000256" key="1">
    <source>
        <dbReference type="SAM" id="SignalP"/>
    </source>
</evidence>
<dbReference type="Proteomes" id="UP000001396">
    <property type="component" value="Unassembled WGS sequence"/>
</dbReference>